<feature type="region of interest" description="Disordered" evidence="1">
    <location>
        <begin position="466"/>
        <end position="488"/>
    </location>
</feature>
<protein>
    <recommendedName>
        <fullName evidence="5">DUF4175 family protein</fullName>
    </recommendedName>
</protein>
<keyword evidence="2" id="KW-1133">Transmembrane helix</keyword>
<dbReference type="Proteomes" id="UP000308181">
    <property type="component" value="Unassembled WGS sequence"/>
</dbReference>
<keyword evidence="2" id="KW-0472">Membrane</keyword>
<proteinExistence type="predicted"/>
<evidence type="ECO:0000313" key="3">
    <source>
        <dbReference type="EMBL" id="TKB96925.1"/>
    </source>
</evidence>
<reference evidence="3 4" key="1">
    <citation type="submission" date="2019-04" db="EMBL/GenBank/DDBJ databases">
        <title>Pedobacter sp. AR-3-17 sp. nov., isolated from Arctic soil.</title>
        <authorList>
            <person name="Dahal R.H."/>
            <person name="Kim D.-U."/>
        </authorList>
    </citation>
    <scope>NUCLEOTIDE SEQUENCE [LARGE SCALE GENOMIC DNA]</scope>
    <source>
        <strain evidence="3 4">AR-3-17</strain>
    </source>
</reference>
<feature type="transmembrane region" description="Helical" evidence="2">
    <location>
        <begin position="17"/>
        <end position="40"/>
    </location>
</feature>
<evidence type="ECO:0000256" key="1">
    <source>
        <dbReference type="SAM" id="MobiDB-lite"/>
    </source>
</evidence>
<dbReference type="EMBL" id="SWBP01000004">
    <property type="protein sequence ID" value="TKB96925.1"/>
    <property type="molecule type" value="Genomic_DNA"/>
</dbReference>
<feature type="transmembrane region" description="Helical" evidence="2">
    <location>
        <begin position="133"/>
        <end position="151"/>
    </location>
</feature>
<keyword evidence="4" id="KW-1185">Reference proteome</keyword>
<evidence type="ECO:0008006" key="5">
    <source>
        <dbReference type="Google" id="ProtNLM"/>
    </source>
</evidence>
<sequence>MEFIESKKWIDNFKRKWLIFSLLRLLMLSGAIALVGATLISHFSSISFLLILPILWLIVLVFLWIINPKGIEIKDISTYLDQQFPVLEESSALVLQPSNSLSFLQKLQASKVNELLPQLAQPKEPISKLKSGFLFLFIGLSISFLMTKLPVKSEFMDTGSSASAKAKLLTDSIPSEIERLSVQILAPAYTKLGSRNQNQFTLKVPIGATVNWKITTNQSVKEINFIFNDSQVIGLKPLNKEKTEWATQKILKQTGFYQVELDGKRSDLYEIAVVLDLPVAIKVNKPAQQSVIDFGQPQQVNLQVLLTDDYGISDAFIAATVTSGKGEGVSFKEQKIAFNKAVSGKQQALNQLINLRALGMKPGDELYFYVKAKDNFGQESRSDIYIVSIQDTSELMSLTGLASGVNLVPEYFRSQRQIIIDTEKLLKEKASITDTEFKNRSNNLGIDQKLLRLRYGKFLGEESETYGAEGKVEEHSADDGHNHSKEENVKFGDVQALMDEYAHKHDNAEDAGFFEPELKSKLKATLTEMWSAELRLRTYKPQEALPFEYKALRLLKDLQQSSRAYVAKTTVKTSPLKDEKRLTGELDKITNPVNNAMLITTDQKAANLKKAIAVLEQLKQKPQLSVIDKRMLNTAQIELITAASKSPSAYLPALKLMKKTVNGEVKINNSEIDLIENALQKLLGNVQPLPQAGSGVAASSLGKSYFQNLKNGKQ</sequence>
<accession>A0A4U1BVT7</accession>
<feature type="transmembrane region" description="Helical" evidence="2">
    <location>
        <begin position="46"/>
        <end position="66"/>
    </location>
</feature>
<comment type="caution">
    <text evidence="3">The sequence shown here is derived from an EMBL/GenBank/DDBJ whole genome shotgun (WGS) entry which is preliminary data.</text>
</comment>
<feature type="compositionally biased region" description="Basic and acidic residues" evidence="1">
    <location>
        <begin position="470"/>
        <end position="488"/>
    </location>
</feature>
<name>A0A4U1BVT7_9SPHI</name>
<gene>
    <name evidence="3" type="ORF">FA046_12685</name>
</gene>
<dbReference type="OrthoDB" id="780137at2"/>
<keyword evidence="2" id="KW-0812">Transmembrane</keyword>
<evidence type="ECO:0000256" key="2">
    <source>
        <dbReference type="SAM" id="Phobius"/>
    </source>
</evidence>
<organism evidence="3 4">
    <name type="scientific">Pedobacter cryophilus</name>
    <dbReference type="NCBI Taxonomy" id="2571271"/>
    <lineage>
        <taxon>Bacteria</taxon>
        <taxon>Pseudomonadati</taxon>
        <taxon>Bacteroidota</taxon>
        <taxon>Sphingobacteriia</taxon>
        <taxon>Sphingobacteriales</taxon>
        <taxon>Sphingobacteriaceae</taxon>
        <taxon>Pedobacter</taxon>
    </lineage>
</organism>
<dbReference type="AlphaFoldDB" id="A0A4U1BVT7"/>
<evidence type="ECO:0000313" key="4">
    <source>
        <dbReference type="Proteomes" id="UP000308181"/>
    </source>
</evidence>
<dbReference type="RefSeq" id="WP_136826889.1">
    <property type="nucleotide sequence ID" value="NZ_SWBP01000004.1"/>
</dbReference>